<dbReference type="AlphaFoldDB" id="A0AAQ3SAS5"/>
<gene>
    <name evidence="2" type="ORF">V8G54_001197</name>
</gene>
<name>A0AAQ3SAS5_VIGMU</name>
<accession>A0AAQ3SAS5</accession>
<keyword evidence="1" id="KW-0812">Transmembrane</keyword>
<protein>
    <submittedName>
        <fullName evidence="2">Uncharacterized protein</fullName>
    </submittedName>
</protein>
<keyword evidence="1" id="KW-1133">Transmembrane helix</keyword>
<proteinExistence type="predicted"/>
<reference evidence="2 3" key="1">
    <citation type="journal article" date="2023" name="Life. Sci Alliance">
        <title>Evolutionary insights into 3D genome organization and epigenetic landscape of Vigna mungo.</title>
        <authorList>
            <person name="Junaid A."/>
            <person name="Singh B."/>
            <person name="Bhatia S."/>
        </authorList>
    </citation>
    <scope>NUCLEOTIDE SEQUENCE [LARGE SCALE GENOMIC DNA]</scope>
    <source>
        <strain evidence="2">Urdbean</strain>
    </source>
</reference>
<organism evidence="2 3">
    <name type="scientific">Vigna mungo</name>
    <name type="common">Black gram</name>
    <name type="synonym">Phaseolus mungo</name>
    <dbReference type="NCBI Taxonomy" id="3915"/>
    <lineage>
        <taxon>Eukaryota</taxon>
        <taxon>Viridiplantae</taxon>
        <taxon>Streptophyta</taxon>
        <taxon>Embryophyta</taxon>
        <taxon>Tracheophyta</taxon>
        <taxon>Spermatophyta</taxon>
        <taxon>Magnoliopsida</taxon>
        <taxon>eudicotyledons</taxon>
        <taxon>Gunneridae</taxon>
        <taxon>Pentapetalae</taxon>
        <taxon>rosids</taxon>
        <taxon>fabids</taxon>
        <taxon>Fabales</taxon>
        <taxon>Fabaceae</taxon>
        <taxon>Papilionoideae</taxon>
        <taxon>50 kb inversion clade</taxon>
        <taxon>NPAAA clade</taxon>
        <taxon>indigoferoid/millettioid clade</taxon>
        <taxon>Phaseoleae</taxon>
        <taxon>Vigna</taxon>
    </lineage>
</organism>
<evidence type="ECO:0000313" key="3">
    <source>
        <dbReference type="Proteomes" id="UP001374535"/>
    </source>
</evidence>
<keyword evidence="3" id="KW-1185">Reference proteome</keyword>
<feature type="transmembrane region" description="Helical" evidence="1">
    <location>
        <begin position="67"/>
        <end position="89"/>
    </location>
</feature>
<keyword evidence="1" id="KW-0472">Membrane</keyword>
<dbReference type="Proteomes" id="UP001374535">
    <property type="component" value="Chromosome 1"/>
</dbReference>
<evidence type="ECO:0000313" key="2">
    <source>
        <dbReference type="EMBL" id="WVZ22653.1"/>
    </source>
</evidence>
<sequence length="105" mass="12612">MFDYCLLSIQIPFEIFTFQLGLRDFIFLLKQFLVQLLSFELCFLYLFDLCIMGFLQVLKQICLGSKLCLQFLYFCFCVIELFVNLAHFFSHLRHSRQIWSGLIEE</sequence>
<dbReference type="EMBL" id="CP144700">
    <property type="protein sequence ID" value="WVZ22653.1"/>
    <property type="molecule type" value="Genomic_DNA"/>
</dbReference>
<feature type="transmembrane region" description="Helical" evidence="1">
    <location>
        <begin position="32"/>
        <end position="55"/>
    </location>
</feature>
<evidence type="ECO:0000256" key="1">
    <source>
        <dbReference type="SAM" id="Phobius"/>
    </source>
</evidence>